<dbReference type="PANTHER" id="PTHR24096">
    <property type="entry name" value="LONG-CHAIN-FATTY-ACID--COA LIGASE"/>
    <property type="match status" value="1"/>
</dbReference>
<sequence>PQYGKRGVTWNAKFLTRGIETKLLDPETGEEITEVGCVGELLYKGPNVISGYFRQPDLTEKAFDKQGFIRTGDLFRIMEGNFISFVDRKKDIIIRGGFNISSLEVESILLEHPKVLDAAAVPMPDERLGEKICVYVVPREGEKVTLTFL</sequence>
<dbReference type="EMBL" id="BARV01004216">
    <property type="protein sequence ID" value="GAI16488.1"/>
    <property type="molecule type" value="Genomic_DNA"/>
</dbReference>
<evidence type="ECO:0000313" key="2">
    <source>
        <dbReference type="EMBL" id="GAI16488.1"/>
    </source>
</evidence>
<dbReference type="Gene3D" id="3.30.300.30">
    <property type="match status" value="1"/>
</dbReference>
<dbReference type="InterPro" id="IPR042099">
    <property type="entry name" value="ANL_N_sf"/>
</dbReference>
<dbReference type="Gene3D" id="3.40.50.12780">
    <property type="entry name" value="N-terminal domain of ligase-like"/>
    <property type="match status" value="1"/>
</dbReference>
<feature type="non-terminal residue" evidence="2">
    <location>
        <position position="1"/>
    </location>
</feature>
<dbReference type="InterPro" id="IPR025110">
    <property type="entry name" value="AMP-bd_C"/>
</dbReference>
<gene>
    <name evidence="2" type="ORF">S06H3_09516</name>
</gene>
<dbReference type="Pfam" id="PF13193">
    <property type="entry name" value="AMP-binding_C"/>
    <property type="match status" value="1"/>
</dbReference>
<dbReference type="InterPro" id="IPR045851">
    <property type="entry name" value="AMP-bd_C_sf"/>
</dbReference>
<dbReference type="PANTHER" id="PTHR24096:SF393">
    <property type="entry name" value="LIGASE, PUTATIVE-RELATED"/>
    <property type="match status" value="1"/>
</dbReference>
<dbReference type="GO" id="GO:0019748">
    <property type="term" value="P:secondary metabolic process"/>
    <property type="evidence" value="ECO:0007669"/>
    <property type="project" value="TreeGrafter"/>
</dbReference>
<comment type="caution">
    <text evidence="2">The sequence shown here is derived from an EMBL/GenBank/DDBJ whole genome shotgun (WGS) entry which is preliminary data.</text>
</comment>
<evidence type="ECO:0000259" key="1">
    <source>
        <dbReference type="Pfam" id="PF13193"/>
    </source>
</evidence>
<dbReference type="SUPFAM" id="SSF56801">
    <property type="entry name" value="Acetyl-CoA synthetase-like"/>
    <property type="match status" value="1"/>
</dbReference>
<protein>
    <recommendedName>
        <fullName evidence="1">AMP-binding enzyme C-terminal domain-containing protein</fullName>
    </recommendedName>
</protein>
<proteinExistence type="predicted"/>
<accession>X1LBP5</accession>
<dbReference type="GO" id="GO:0016405">
    <property type="term" value="F:CoA-ligase activity"/>
    <property type="evidence" value="ECO:0007669"/>
    <property type="project" value="TreeGrafter"/>
</dbReference>
<feature type="domain" description="AMP-binding enzyme C-terminal" evidence="1">
    <location>
        <begin position="104"/>
        <end position="142"/>
    </location>
</feature>
<organism evidence="2">
    <name type="scientific">marine sediment metagenome</name>
    <dbReference type="NCBI Taxonomy" id="412755"/>
    <lineage>
        <taxon>unclassified sequences</taxon>
        <taxon>metagenomes</taxon>
        <taxon>ecological metagenomes</taxon>
    </lineage>
</organism>
<reference evidence="2" key="1">
    <citation type="journal article" date="2014" name="Front. Microbiol.">
        <title>High frequency of phylogenetically diverse reductive dehalogenase-homologous genes in deep subseafloor sedimentary metagenomes.</title>
        <authorList>
            <person name="Kawai M."/>
            <person name="Futagami T."/>
            <person name="Toyoda A."/>
            <person name="Takaki Y."/>
            <person name="Nishi S."/>
            <person name="Hori S."/>
            <person name="Arai W."/>
            <person name="Tsubouchi T."/>
            <person name="Morono Y."/>
            <person name="Uchiyama I."/>
            <person name="Ito T."/>
            <person name="Fujiyama A."/>
            <person name="Inagaki F."/>
            <person name="Takami H."/>
        </authorList>
    </citation>
    <scope>NUCLEOTIDE SEQUENCE</scope>
    <source>
        <strain evidence="2">Expedition CK06-06</strain>
    </source>
</reference>
<name>X1LBP5_9ZZZZ</name>
<dbReference type="AlphaFoldDB" id="X1LBP5"/>